<evidence type="ECO:0000313" key="10">
    <source>
        <dbReference type="Proteomes" id="UP001196413"/>
    </source>
</evidence>
<evidence type="ECO:0000256" key="6">
    <source>
        <dbReference type="SAM" id="Coils"/>
    </source>
</evidence>
<evidence type="ECO:0000256" key="2">
    <source>
        <dbReference type="ARBA" id="ARBA00022741"/>
    </source>
</evidence>
<sequence length="674" mass="74830">MPLRRESHSGPVDEPFTSREILTDSDVGSGLENNRSKTLELNSLSAELKHGISEELIKTKSCGSPRRVVTPCSNYQDRVVASPAGLSPTEVKIEDPQEPTGTSLLAINNAEWNVEKAAEQDSKRICASIAKMVRDFWQSVDKVVKHRAQEILESEKRTALNAHMAFIVGEVDKLSSMVQEELTQDRVAFKTPSNTSRDDENDEDFCASESDSGDEIIIEREEAAMQQHEINDIQQEISALNKDANQDMDDLLASLPPDYLASIGVHLPSNSTSRETGSPIDSEGDDEDKRVKDSANIQNAKLTIVFLVEKAVERVHPEQVRKHRNWKKTETGMDKGDSAIICGQNTLLEGKGDGRGMLESVDYAKLNRINSNERQQELANIAEAALKLQPKGYTLETAQVLRPFILRRLKSEVEKQLPKKTKHIIECPLSKRQRYLYDDFMSQRTLQRVVPRMVIDLDYKVRGRDLPEFLDIRKRFTGICSSTVGRAPTIEELEQSSNTGPPAIPGFCLRRPFPSIGSVTNEANSLDVAFVVDLNDIELQRAEFARKGNVLVVEAEDSRGAHERGEGIPTSMRMEVDNGRLTVDSEKVKRYHDTKICKVVAGFNGEKTLREVSNRLEEHSSRINIPVPKSQMANPVPAEIAAMPGGAASAAIISMGTDCTSKSDRISCGQTILV</sequence>
<feature type="domain" description="SNF2 N-terminal" evidence="8">
    <location>
        <begin position="398"/>
        <end position="448"/>
    </location>
</feature>
<keyword evidence="6" id="KW-0175">Coiled coil</keyword>
<gene>
    <name evidence="9" type="primary">SSL-1_1</name>
    <name evidence="9" type="ORF">KIN20_029488</name>
</gene>
<dbReference type="GO" id="GO:0006338">
    <property type="term" value="P:chromatin remodeling"/>
    <property type="evidence" value="ECO:0007669"/>
    <property type="project" value="TreeGrafter"/>
</dbReference>
<dbReference type="GO" id="GO:0016887">
    <property type="term" value="F:ATP hydrolysis activity"/>
    <property type="evidence" value="ECO:0007669"/>
    <property type="project" value="TreeGrafter"/>
</dbReference>
<dbReference type="GO" id="GO:0005524">
    <property type="term" value="F:ATP binding"/>
    <property type="evidence" value="ECO:0007669"/>
    <property type="project" value="UniProtKB-KW"/>
</dbReference>
<keyword evidence="4" id="KW-0067">ATP-binding</keyword>
<evidence type="ECO:0000259" key="8">
    <source>
        <dbReference type="Pfam" id="PF00176"/>
    </source>
</evidence>
<dbReference type="GO" id="GO:0004386">
    <property type="term" value="F:helicase activity"/>
    <property type="evidence" value="ECO:0007669"/>
    <property type="project" value="UniProtKB-KW"/>
</dbReference>
<keyword evidence="5" id="KW-0238">DNA-binding</keyword>
<dbReference type="InterPro" id="IPR027417">
    <property type="entry name" value="P-loop_NTPase"/>
</dbReference>
<dbReference type="Gene3D" id="3.40.50.10810">
    <property type="entry name" value="Tandem AAA-ATPase domain"/>
    <property type="match status" value="1"/>
</dbReference>
<evidence type="ECO:0000256" key="4">
    <source>
        <dbReference type="ARBA" id="ARBA00022840"/>
    </source>
</evidence>
<dbReference type="AlphaFoldDB" id="A0AAD5R2M5"/>
<feature type="coiled-coil region" evidence="6">
    <location>
        <begin position="223"/>
        <end position="250"/>
    </location>
</feature>
<evidence type="ECO:0000256" key="1">
    <source>
        <dbReference type="ARBA" id="ARBA00004123"/>
    </source>
</evidence>
<dbReference type="Gene3D" id="3.40.50.300">
    <property type="entry name" value="P-loop containing nucleotide triphosphate hydrolases"/>
    <property type="match status" value="1"/>
</dbReference>
<evidence type="ECO:0000256" key="5">
    <source>
        <dbReference type="ARBA" id="ARBA00023125"/>
    </source>
</evidence>
<comment type="subcellular location">
    <subcellularLocation>
        <location evidence="1">Nucleus</location>
    </subcellularLocation>
</comment>
<evidence type="ECO:0000256" key="3">
    <source>
        <dbReference type="ARBA" id="ARBA00022806"/>
    </source>
</evidence>
<keyword evidence="2" id="KW-0547">Nucleotide-binding</keyword>
<protein>
    <submittedName>
        <fullName evidence="9">HSA</fullName>
    </submittedName>
</protein>
<dbReference type="Pfam" id="PF00176">
    <property type="entry name" value="SNF2-rel_dom"/>
    <property type="match status" value="1"/>
</dbReference>
<comment type="caution">
    <text evidence="9">The sequence shown here is derived from an EMBL/GenBank/DDBJ whole genome shotgun (WGS) entry which is preliminary data.</text>
</comment>
<proteinExistence type="predicted"/>
<feature type="compositionally biased region" description="Acidic residues" evidence="7">
    <location>
        <begin position="199"/>
        <end position="212"/>
    </location>
</feature>
<feature type="region of interest" description="Disordered" evidence="7">
    <location>
        <begin position="188"/>
        <end position="212"/>
    </location>
</feature>
<dbReference type="GO" id="GO:0042393">
    <property type="term" value="F:histone binding"/>
    <property type="evidence" value="ECO:0007669"/>
    <property type="project" value="TreeGrafter"/>
</dbReference>
<dbReference type="GO" id="GO:0000812">
    <property type="term" value="C:Swr1 complex"/>
    <property type="evidence" value="ECO:0007669"/>
    <property type="project" value="TreeGrafter"/>
</dbReference>
<evidence type="ECO:0000313" key="9">
    <source>
        <dbReference type="EMBL" id="KAJ1368367.1"/>
    </source>
</evidence>
<dbReference type="InterPro" id="IPR050520">
    <property type="entry name" value="INO80/SWR1_helicase"/>
</dbReference>
<dbReference type="PANTHER" id="PTHR45685">
    <property type="entry name" value="HELICASE SRCAP-RELATED"/>
    <property type="match status" value="1"/>
</dbReference>
<dbReference type="InterPro" id="IPR000330">
    <property type="entry name" value="SNF2_N"/>
</dbReference>
<organism evidence="9 10">
    <name type="scientific">Parelaphostrongylus tenuis</name>
    <name type="common">Meningeal worm</name>
    <dbReference type="NCBI Taxonomy" id="148309"/>
    <lineage>
        <taxon>Eukaryota</taxon>
        <taxon>Metazoa</taxon>
        <taxon>Ecdysozoa</taxon>
        <taxon>Nematoda</taxon>
        <taxon>Chromadorea</taxon>
        <taxon>Rhabditida</taxon>
        <taxon>Rhabditina</taxon>
        <taxon>Rhabditomorpha</taxon>
        <taxon>Strongyloidea</taxon>
        <taxon>Metastrongylidae</taxon>
        <taxon>Parelaphostrongylus</taxon>
    </lineage>
</organism>
<dbReference type="InterPro" id="IPR038718">
    <property type="entry name" value="SNF2-like_sf"/>
</dbReference>
<keyword evidence="10" id="KW-1185">Reference proteome</keyword>
<accession>A0AAD5R2M5</accession>
<dbReference type="GO" id="GO:0003677">
    <property type="term" value="F:DNA binding"/>
    <property type="evidence" value="ECO:0007669"/>
    <property type="project" value="UniProtKB-KW"/>
</dbReference>
<keyword evidence="3" id="KW-0378">Hydrolase</keyword>
<feature type="region of interest" description="Disordered" evidence="7">
    <location>
        <begin position="1"/>
        <end position="34"/>
    </location>
</feature>
<dbReference type="EMBL" id="JAHQIW010006171">
    <property type="protein sequence ID" value="KAJ1368367.1"/>
    <property type="molecule type" value="Genomic_DNA"/>
</dbReference>
<keyword evidence="3" id="KW-0347">Helicase</keyword>
<evidence type="ECO:0000256" key="7">
    <source>
        <dbReference type="SAM" id="MobiDB-lite"/>
    </source>
</evidence>
<dbReference type="PANTHER" id="PTHR45685:SF1">
    <property type="entry name" value="HELICASE SRCAP"/>
    <property type="match status" value="1"/>
</dbReference>
<reference evidence="9" key="1">
    <citation type="submission" date="2021-06" db="EMBL/GenBank/DDBJ databases">
        <title>Parelaphostrongylus tenuis whole genome reference sequence.</title>
        <authorList>
            <person name="Garwood T.J."/>
            <person name="Larsen P.A."/>
            <person name="Fountain-Jones N.M."/>
            <person name="Garbe J.R."/>
            <person name="Macchietto M.G."/>
            <person name="Kania S.A."/>
            <person name="Gerhold R.W."/>
            <person name="Richards J.E."/>
            <person name="Wolf T.M."/>
        </authorList>
    </citation>
    <scope>NUCLEOTIDE SEQUENCE</scope>
    <source>
        <strain evidence="9">MNPRO001-30</strain>
        <tissue evidence="9">Meninges</tissue>
    </source>
</reference>
<name>A0AAD5R2M5_PARTN</name>
<feature type="region of interest" description="Disordered" evidence="7">
    <location>
        <begin position="264"/>
        <end position="292"/>
    </location>
</feature>
<dbReference type="Proteomes" id="UP001196413">
    <property type="component" value="Unassembled WGS sequence"/>
</dbReference>